<dbReference type="Proteomes" id="UP000530571">
    <property type="component" value="Unassembled WGS sequence"/>
</dbReference>
<name>A0A7W6KM98_9HYPH</name>
<comment type="caution">
    <text evidence="2">The sequence shown here is derived from an EMBL/GenBank/DDBJ whole genome shotgun (WGS) entry which is preliminary data.</text>
</comment>
<accession>A0A7W6KM98</accession>
<evidence type="ECO:0000313" key="2">
    <source>
        <dbReference type="EMBL" id="MBB4122420.1"/>
    </source>
</evidence>
<proteinExistence type="predicted"/>
<dbReference type="Pfam" id="PF03891">
    <property type="entry name" value="DUF333"/>
    <property type="match status" value="1"/>
</dbReference>
<evidence type="ECO:0000313" key="3">
    <source>
        <dbReference type="Proteomes" id="UP000530571"/>
    </source>
</evidence>
<feature type="chain" id="PRO_5031452798" description="DUF333 domain-containing protein" evidence="1">
    <location>
        <begin position="24"/>
        <end position="76"/>
    </location>
</feature>
<protein>
    <recommendedName>
        <fullName evidence="4">DUF333 domain-containing protein</fullName>
    </recommendedName>
</protein>
<dbReference type="AlphaFoldDB" id="A0A7W6KM98"/>
<keyword evidence="1" id="KW-0732">Signal</keyword>
<dbReference type="PANTHER" id="PTHR38008">
    <property type="entry name" value="HEMOLYSIN-RELATED"/>
    <property type="match status" value="1"/>
</dbReference>
<sequence length="76" mass="7976">MRQIVLLTGLAVVLAACTQSAPAPTGLANPASEYCASLGGRTEIRNETGGQVGYCHLPDGSVTEEWALYRARVGQQ</sequence>
<organism evidence="2 3">
    <name type="scientific">Martelella radicis</name>
    <dbReference type="NCBI Taxonomy" id="1397476"/>
    <lineage>
        <taxon>Bacteria</taxon>
        <taxon>Pseudomonadati</taxon>
        <taxon>Pseudomonadota</taxon>
        <taxon>Alphaproteobacteria</taxon>
        <taxon>Hyphomicrobiales</taxon>
        <taxon>Aurantimonadaceae</taxon>
        <taxon>Martelella</taxon>
    </lineage>
</organism>
<dbReference type="RefSeq" id="WP_183486430.1">
    <property type="nucleotide sequence ID" value="NZ_JACIDZ010000007.1"/>
</dbReference>
<gene>
    <name evidence="2" type="ORF">GGR30_002352</name>
</gene>
<evidence type="ECO:0000256" key="1">
    <source>
        <dbReference type="SAM" id="SignalP"/>
    </source>
</evidence>
<evidence type="ECO:0008006" key="4">
    <source>
        <dbReference type="Google" id="ProtNLM"/>
    </source>
</evidence>
<dbReference type="PROSITE" id="PS51257">
    <property type="entry name" value="PROKAR_LIPOPROTEIN"/>
    <property type="match status" value="1"/>
</dbReference>
<dbReference type="PANTHER" id="PTHR38008:SF2">
    <property type="entry name" value="HEMOLYSIN"/>
    <property type="match status" value="1"/>
</dbReference>
<feature type="signal peptide" evidence="1">
    <location>
        <begin position="1"/>
        <end position="23"/>
    </location>
</feature>
<dbReference type="EMBL" id="JACIDZ010000007">
    <property type="protein sequence ID" value="MBB4122420.1"/>
    <property type="molecule type" value="Genomic_DNA"/>
</dbReference>
<keyword evidence="3" id="KW-1185">Reference proteome</keyword>
<dbReference type="InterPro" id="IPR005590">
    <property type="entry name" value="DUF333"/>
</dbReference>
<reference evidence="2 3" key="1">
    <citation type="submission" date="2020-08" db="EMBL/GenBank/DDBJ databases">
        <title>Genomic Encyclopedia of Type Strains, Phase IV (KMG-IV): sequencing the most valuable type-strain genomes for metagenomic binning, comparative biology and taxonomic classification.</title>
        <authorList>
            <person name="Goeker M."/>
        </authorList>
    </citation>
    <scope>NUCLEOTIDE SEQUENCE [LARGE SCALE GENOMIC DNA]</scope>
    <source>
        <strain evidence="2 3">DSM 28101</strain>
    </source>
</reference>